<dbReference type="Gene3D" id="1.10.287.950">
    <property type="entry name" value="Methyl-accepting chemotaxis protein"/>
    <property type="match status" value="1"/>
</dbReference>
<dbReference type="PANTHER" id="PTHR43531">
    <property type="entry name" value="PROTEIN ICFG"/>
    <property type="match status" value="1"/>
</dbReference>
<keyword evidence="2" id="KW-1003">Cell membrane</keyword>
<comment type="subcellular location">
    <subcellularLocation>
        <location evidence="1">Cell membrane</location>
        <topology evidence="1">Multi-pass membrane protein</topology>
    </subcellularLocation>
</comment>
<dbReference type="SMART" id="SM00283">
    <property type="entry name" value="MA"/>
    <property type="match status" value="1"/>
</dbReference>
<organism evidence="11 12">
    <name type="scientific">Curvibacter cyanobacteriorum</name>
    <dbReference type="NCBI Taxonomy" id="3026422"/>
    <lineage>
        <taxon>Bacteria</taxon>
        <taxon>Pseudomonadati</taxon>
        <taxon>Pseudomonadota</taxon>
        <taxon>Betaproteobacteria</taxon>
        <taxon>Burkholderiales</taxon>
        <taxon>Comamonadaceae</taxon>
        <taxon>Curvibacter</taxon>
    </lineage>
</organism>
<dbReference type="InterPro" id="IPR033479">
    <property type="entry name" value="dCache_1"/>
</dbReference>
<dbReference type="Pfam" id="PF00672">
    <property type="entry name" value="HAMP"/>
    <property type="match status" value="1"/>
</dbReference>
<dbReference type="SUPFAM" id="SSF103190">
    <property type="entry name" value="Sensory domain-like"/>
    <property type="match status" value="1"/>
</dbReference>
<reference evidence="11 12" key="1">
    <citation type="submission" date="2023-02" db="EMBL/GenBank/DDBJ databases">
        <title>Bacterial whole genomic sequence of Curvibacter sp. HBC61.</title>
        <authorList>
            <person name="Le V."/>
            <person name="Ko S.-R."/>
            <person name="Ahn C.-Y."/>
            <person name="Oh H.-M."/>
        </authorList>
    </citation>
    <scope>NUCLEOTIDE SEQUENCE [LARGE SCALE GENOMIC DNA]</scope>
    <source>
        <strain evidence="11 12">HBC61</strain>
    </source>
</reference>
<keyword evidence="7" id="KW-0807">Transducer</keyword>
<evidence type="ECO:0000256" key="4">
    <source>
        <dbReference type="ARBA" id="ARBA00022989"/>
    </source>
</evidence>
<evidence type="ECO:0000256" key="2">
    <source>
        <dbReference type="ARBA" id="ARBA00022475"/>
    </source>
</evidence>
<dbReference type="CDD" id="cd12912">
    <property type="entry name" value="PDC2_MCP_like"/>
    <property type="match status" value="1"/>
</dbReference>
<gene>
    <name evidence="11" type="ORF">PSQ40_00740</name>
</gene>
<evidence type="ECO:0000256" key="7">
    <source>
        <dbReference type="PROSITE-ProRule" id="PRU00284"/>
    </source>
</evidence>
<dbReference type="InterPro" id="IPR051310">
    <property type="entry name" value="MCP_chemotaxis"/>
</dbReference>
<proteinExistence type="inferred from homology"/>
<dbReference type="SMART" id="SM00304">
    <property type="entry name" value="HAMP"/>
    <property type="match status" value="1"/>
</dbReference>
<evidence type="ECO:0000313" key="12">
    <source>
        <dbReference type="Proteomes" id="UP001528673"/>
    </source>
</evidence>
<dbReference type="CDD" id="cd12913">
    <property type="entry name" value="PDC1_MCP_like"/>
    <property type="match status" value="1"/>
</dbReference>
<sequence length="619" mass="64868">MALLKTLRGQILLASVGSLVVGLLALTLANYFTTRSRVLATLTEDSQTTVRSHAQTIEEWVKARALLVKASAALVDEPEPAKSLLLIQNAGEFADAYLGFADKHYVFGKPANLPPGYDPTARPWYQQAAEAGKAVVTPPYVSASDQQLVVTFAEPILAGGKLKAVAAGDVSMQAVVANVRSIKPTPSSFAFLASADGKVMAHPDAGLTLKPVSDIASGLSGEVLQKALGARELLPVSIGGRDRLLTVAPVAGTSWRLVLALDESEAMAASRSLLTSSLLASAVVLVAATLLLGWRLSSRLARLSQLRDAMREVSSGDGDLSRRIDTSGHDELADIATSFNSFAGKLSVVLAQIRDASGSVRLAAEEIATGNQDLSSRTELTASSLEETSSSMQQLTDTVRGNAEATLQANQLVAQASTVAEQGGSVVGQVVQTMEQINAASKKIADIIGVIDGIAFQTNILALNAAVEAARAGEQGRGFAVVAGEVRLLAQRSAQAAREIKDLISTSVDRVDEGARLVQNAGSTMHDIVTAVQRVARIMAEIQSATSEQSNSIGEISQAVNHLDQMTQQNAALVEQSAAAASSLKDQSVRLSSVVGEFKLAQHDEALRAAPQLQLSAQR</sequence>
<dbReference type="InterPro" id="IPR029151">
    <property type="entry name" value="Sensor-like_sf"/>
</dbReference>
<keyword evidence="3 8" id="KW-0812">Transmembrane</keyword>
<dbReference type="Pfam" id="PF00015">
    <property type="entry name" value="MCPsignal"/>
    <property type="match status" value="1"/>
</dbReference>
<feature type="domain" description="Methyl-accepting transducer" evidence="9">
    <location>
        <begin position="356"/>
        <end position="585"/>
    </location>
</feature>
<evidence type="ECO:0000256" key="5">
    <source>
        <dbReference type="ARBA" id="ARBA00023136"/>
    </source>
</evidence>
<dbReference type="Gene3D" id="3.30.450.20">
    <property type="entry name" value="PAS domain"/>
    <property type="match status" value="2"/>
</dbReference>
<feature type="domain" description="HAMP" evidence="10">
    <location>
        <begin position="297"/>
        <end position="351"/>
    </location>
</feature>
<dbReference type="PROSITE" id="PS50111">
    <property type="entry name" value="CHEMOTAXIS_TRANSDUC_2"/>
    <property type="match status" value="1"/>
</dbReference>
<dbReference type="CDD" id="cd11386">
    <property type="entry name" value="MCP_signal"/>
    <property type="match status" value="1"/>
</dbReference>
<dbReference type="PROSITE" id="PS50885">
    <property type="entry name" value="HAMP"/>
    <property type="match status" value="1"/>
</dbReference>
<evidence type="ECO:0000259" key="9">
    <source>
        <dbReference type="PROSITE" id="PS50111"/>
    </source>
</evidence>
<comment type="caution">
    <text evidence="11">The sequence shown here is derived from an EMBL/GenBank/DDBJ whole genome shotgun (WGS) entry which is preliminary data.</text>
</comment>
<dbReference type="RefSeq" id="WP_273947933.1">
    <property type="nucleotide sequence ID" value="NZ_JAQSIP010000001.1"/>
</dbReference>
<keyword evidence="4 8" id="KW-1133">Transmembrane helix</keyword>
<dbReference type="EMBL" id="JAQSIP010000001">
    <property type="protein sequence ID" value="MDD0837088.1"/>
    <property type="molecule type" value="Genomic_DNA"/>
</dbReference>
<evidence type="ECO:0000259" key="10">
    <source>
        <dbReference type="PROSITE" id="PS50885"/>
    </source>
</evidence>
<keyword evidence="5 8" id="KW-0472">Membrane</keyword>
<accession>A0ABT5MTD0</accession>
<evidence type="ECO:0000313" key="11">
    <source>
        <dbReference type="EMBL" id="MDD0837088.1"/>
    </source>
</evidence>
<dbReference type="SUPFAM" id="SSF58104">
    <property type="entry name" value="Methyl-accepting chemotaxis protein (MCP) signaling domain"/>
    <property type="match status" value="1"/>
</dbReference>
<name>A0ABT5MTD0_9BURK</name>
<evidence type="ECO:0000256" key="8">
    <source>
        <dbReference type="SAM" id="Phobius"/>
    </source>
</evidence>
<evidence type="ECO:0000256" key="3">
    <source>
        <dbReference type="ARBA" id="ARBA00022692"/>
    </source>
</evidence>
<comment type="similarity">
    <text evidence="6">Belongs to the methyl-accepting chemotaxis (MCP) protein family.</text>
</comment>
<feature type="transmembrane region" description="Helical" evidence="8">
    <location>
        <begin position="12"/>
        <end position="32"/>
    </location>
</feature>
<protein>
    <submittedName>
        <fullName evidence="11">Methyl-accepting chemotaxis protein</fullName>
    </submittedName>
</protein>
<dbReference type="PANTHER" id="PTHR43531:SF16">
    <property type="entry name" value="METHYL-ACCEPTING CHEMOTAXIS PROTEIN II"/>
    <property type="match status" value="1"/>
</dbReference>
<dbReference type="InterPro" id="IPR004089">
    <property type="entry name" value="MCPsignal_dom"/>
</dbReference>
<dbReference type="Pfam" id="PF02743">
    <property type="entry name" value="dCache_1"/>
    <property type="match status" value="1"/>
</dbReference>
<dbReference type="Proteomes" id="UP001528673">
    <property type="component" value="Unassembled WGS sequence"/>
</dbReference>
<evidence type="ECO:0000256" key="6">
    <source>
        <dbReference type="ARBA" id="ARBA00029447"/>
    </source>
</evidence>
<keyword evidence="12" id="KW-1185">Reference proteome</keyword>
<dbReference type="InterPro" id="IPR003660">
    <property type="entry name" value="HAMP_dom"/>
</dbReference>
<feature type="transmembrane region" description="Helical" evidence="8">
    <location>
        <begin position="273"/>
        <end position="294"/>
    </location>
</feature>
<evidence type="ECO:0000256" key="1">
    <source>
        <dbReference type="ARBA" id="ARBA00004651"/>
    </source>
</evidence>
<dbReference type="CDD" id="cd06225">
    <property type="entry name" value="HAMP"/>
    <property type="match status" value="1"/>
</dbReference>